<keyword evidence="2" id="KW-0805">Transcription regulation</keyword>
<dbReference type="AlphaFoldDB" id="A0A3A9ZF65"/>
<evidence type="ECO:0000259" key="5">
    <source>
        <dbReference type="PROSITE" id="PS50931"/>
    </source>
</evidence>
<dbReference type="Pfam" id="PF00126">
    <property type="entry name" value="HTH_1"/>
    <property type="match status" value="1"/>
</dbReference>
<dbReference type="PRINTS" id="PR00039">
    <property type="entry name" value="HTHLYSR"/>
</dbReference>
<gene>
    <name evidence="6" type="ORF">D7294_01725</name>
</gene>
<evidence type="ECO:0000313" key="7">
    <source>
        <dbReference type="Proteomes" id="UP000272474"/>
    </source>
</evidence>
<dbReference type="PANTHER" id="PTHR30346">
    <property type="entry name" value="TRANSCRIPTIONAL DUAL REGULATOR HCAR-RELATED"/>
    <property type="match status" value="1"/>
</dbReference>
<dbReference type="SUPFAM" id="SSF46785">
    <property type="entry name" value="Winged helix' DNA-binding domain"/>
    <property type="match status" value="1"/>
</dbReference>
<evidence type="ECO:0000256" key="4">
    <source>
        <dbReference type="ARBA" id="ARBA00023163"/>
    </source>
</evidence>
<comment type="similarity">
    <text evidence="1">Belongs to the LysR transcriptional regulatory family.</text>
</comment>
<accession>A0A3A9ZF65</accession>
<dbReference type="CDD" id="cd08414">
    <property type="entry name" value="PBP2_LTTR_aromatics_like"/>
    <property type="match status" value="1"/>
</dbReference>
<reference evidence="6 7" key="1">
    <citation type="journal article" date="2014" name="Int. J. Syst. Evol. Microbiol.">
        <title>Streptomyces hoynatensis sp. nov., isolated from deep marine sediment.</title>
        <authorList>
            <person name="Veyisoglu A."/>
            <person name="Sahin N."/>
        </authorList>
    </citation>
    <scope>NUCLEOTIDE SEQUENCE [LARGE SCALE GENOMIC DNA]</scope>
    <source>
        <strain evidence="6 7">KCTC 29097</strain>
    </source>
</reference>
<dbReference type="OrthoDB" id="3176554at2"/>
<keyword evidence="4" id="KW-0804">Transcription</keyword>
<dbReference type="GO" id="GO:0003700">
    <property type="term" value="F:DNA-binding transcription factor activity"/>
    <property type="evidence" value="ECO:0007669"/>
    <property type="project" value="InterPro"/>
</dbReference>
<dbReference type="InterPro" id="IPR036390">
    <property type="entry name" value="WH_DNA-bd_sf"/>
</dbReference>
<dbReference type="EMBL" id="RBAL01000001">
    <property type="protein sequence ID" value="RKN46943.1"/>
    <property type="molecule type" value="Genomic_DNA"/>
</dbReference>
<keyword evidence="3" id="KW-0238">DNA-binding</keyword>
<proteinExistence type="inferred from homology"/>
<organism evidence="6 7">
    <name type="scientific">Streptomyces hoynatensis</name>
    <dbReference type="NCBI Taxonomy" id="1141874"/>
    <lineage>
        <taxon>Bacteria</taxon>
        <taxon>Bacillati</taxon>
        <taxon>Actinomycetota</taxon>
        <taxon>Actinomycetes</taxon>
        <taxon>Kitasatosporales</taxon>
        <taxon>Streptomycetaceae</taxon>
        <taxon>Streptomyces</taxon>
    </lineage>
</organism>
<dbReference type="Gene3D" id="3.40.190.10">
    <property type="entry name" value="Periplasmic binding protein-like II"/>
    <property type="match status" value="2"/>
</dbReference>
<name>A0A3A9ZF65_9ACTN</name>
<dbReference type="Proteomes" id="UP000272474">
    <property type="component" value="Unassembled WGS sequence"/>
</dbReference>
<dbReference type="GO" id="GO:0032993">
    <property type="term" value="C:protein-DNA complex"/>
    <property type="evidence" value="ECO:0007669"/>
    <property type="project" value="TreeGrafter"/>
</dbReference>
<evidence type="ECO:0000256" key="2">
    <source>
        <dbReference type="ARBA" id="ARBA00023015"/>
    </source>
</evidence>
<evidence type="ECO:0000256" key="1">
    <source>
        <dbReference type="ARBA" id="ARBA00009437"/>
    </source>
</evidence>
<keyword evidence="7" id="KW-1185">Reference proteome</keyword>
<dbReference type="PROSITE" id="PS50931">
    <property type="entry name" value="HTH_LYSR"/>
    <property type="match status" value="1"/>
</dbReference>
<feature type="domain" description="HTH lysR-type" evidence="5">
    <location>
        <begin position="1"/>
        <end position="59"/>
    </location>
</feature>
<dbReference type="SUPFAM" id="SSF53850">
    <property type="entry name" value="Periplasmic binding protein-like II"/>
    <property type="match status" value="1"/>
</dbReference>
<dbReference type="RefSeq" id="WP_120674617.1">
    <property type="nucleotide sequence ID" value="NZ_RBAL01000001.1"/>
</dbReference>
<dbReference type="Gene3D" id="1.10.10.10">
    <property type="entry name" value="Winged helix-like DNA-binding domain superfamily/Winged helix DNA-binding domain"/>
    <property type="match status" value="1"/>
</dbReference>
<dbReference type="InterPro" id="IPR036388">
    <property type="entry name" value="WH-like_DNA-bd_sf"/>
</dbReference>
<dbReference type="InterPro" id="IPR005119">
    <property type="entry name" value="LysR_subst-bd"/>
</dbReference>
<comment type="caution">
    <text evidence="6">The sequence shown here is derived from an EMBL/GenBank/DDBJ whole genome shotgun (WGS) entry which is preliminary data.</text>
</comment>
<sequence>MDLSRHLRHFLAVAEELHFGRAAELLGMAQPPLSQSVQRLERELGVELFDRSRRSIALTAAGRALVGEARALLAAERRLRTTMAAVREGTHGTLRVGVPPEVPATRLREVLRRLAAQAPGLDVELRELTSAEQLRALADPSPAAGLDVGLVRHPVPEGAGLRFGPAVTESLGVALPRASPLARGPACALADLAGHDLILFPRAAAPEFHDQVLDACRRGGFEPPRVREARNPDFLLGLVMAERGVALVTEELAAGQPRVAWRPLAGEPLPATLSAAWPARAAHPAAERFAALAAEVLSAGLAPAALAVPGAPPPWSVVFGSR</sequence>
<dbReference type="InterPro" id="IPR000847">
    <property type="entry name" value="LysR_HTH_N"/>
</dbReference>
<dbReference type="Pfam" id="PF03466">
    <property type="entry name" value="LysR_substrate"/>
    <property type="match status" value="1"/>
</dbReference>
<protein>
    <submittedName>
        <fullName evidence="6">LysR family transcriptional regulator</fullName>
    </submittedName>
</protein>
<dbReference type="PANTHER" id="PTHR30346:SF0">
    <property type="entry name" value="HCA OPERON TRANSCRIPTIONAL ACTIVATOR HCAR"/>
    <property type="match status" value="1"/>
</dbReference>
<dbReference type="FunFam" id="1.10.10.10:FF:000001">
    <property type="entry name" value="LysR family transcriptional regulator"/>
    <property type="match status" value="1"/>
</dbReference>
<evidence type="ECO:0000256" key="3">
    <source>
        <dbReference type="ARBA" id="ARBA00023125"/>
    </source>
</evidence>
<dbReference type="GO" id="GO:0003677">
    <property type="term" value="F:DNA binding"/>
    <property type="evidence" value="ECO:0007669"/>
    <property type="project" value="UniProtKB-KW"/>
</dbReference>
<evidence type="ECO:0000313" key="6">
    <source>
        <dbReference type="EMBL" id="RKN46943.1"/>
    </source>
</evidence>